<dbReference type="AlphaFoldDB" id="A0AAV6VPS3"/>
<gene>
    <name evidence="2" type="ORF">JTE90_015305</name>
</gene>
<protein>
    <submittedName>
        <fullName evidence="2">Uncharacterized protein</fullName>
    </submittedName>
</protein>
<feature type="compositionally biased region" description="Basic and acidic residues" evidence="1">
    <location>
        <begin position="71"/>
        <end position="80"/>
    </location>
</feature>
<name>A0AAV6VPS3_9ARAC</name>
<reference evidence="2 3" key="1">
    <citation type="journal article" date="2022" name="Nat. Ecol. Evol.">
        <title>A masculinizing supergene underlies an exaggerated male reproductive morph in a spider.</title>
        <authorList>
            <person name="Hendrickx F."/>
            <person name="De Corte Z."/>
            <person name="Sonet G."/>
            <person name="Van Belleghem S.M."/>
            <person name="Kostlbacher S."/>
            <person name="Vangestel C."/>
        </authorList>
    </citation>
    <scope>NUCLEOTIDE SEQUENCE [LARGE SCALE GENOMIC DNA]</scope>
    <source>
        <strain evidence="2">W744_W776</strain>
    </source>
</reference>
<keyword evidence="3" id="KW-1185">Reference proteome</keyword>
<evidence type="ECO:0000313" key="2">
    <source>
        <dbReference type="EMBL" id="KAG8198208.1"/>
    </source>
</evidence>
<accession>A0AAV6VPS3</accession>
<dbReference type="Proteomes" id="UP000827092">
    <property type="component" value="Unassembled WGS sequence"/>
</dbReference>
<feature type="region of interest" description="Disordered" evidence="1">
    <location>
        <begin position="49"/>
        <end position="86"/>
    </location>
</feature>
<feature type="compositionally biased region" description="Basic and acidic residues" evidence="1">
    <location>
        <begin position="49"/>
        <end position="61"/>
    </location>
</feature>
<evidence type="ECO:0000256" key="1">
    <source>
        <dbReference type="SAM" id="MobiDB-lite"/>
    </source>
</evidence>
<dbReference type="EMBL" id="JAFNEN010000042">
    <property type="protein sequence ID" value="KAG8198208.1"/>
    <property type="molecule type" value="Genomic_DNA"/>
</dbReference>
<evidence type="ECO:0000313" key="3">
    <source>
        <dbReference type="Proteomes" id="UP000827092"/>
    </source>
</evidence>
<proteinExistence type="predicted"/>
<comment type="caution">
    <text evidence="2">The sequence shown here is derived from an EMBL/GenBank/DDBJ whole genome shotgun (WGS) entry which is preliminary data.</text>
</comment>
<sequence length="101" mass="11402">MTLLGCNRLFMEDDVDIFSDLELWSDLFFRWRAWRGALAAVAGVAREDTRAVADTDDRPDGSSEVDGPAEMDGRADDEPPCRGNQKWSEGMAYFIDKARPR</sequence>
<organism evidence="2 3">
    <name type="scientific">Oedothorax gibbosus</name>
    <dbReference type="NCBI Taxonomy" id="931172"/>
    <lineage>
        <taxon>Eukaryota</taxon>
        <taxon>Metazoa</taxon>
        <taxon>Ecdysozoa</taxon>
        <taxon>Arthropoda</taxon>
        <taxon>Chelicerata</taxon>
        <taxon>Arachnida</taxon>
        <taxon>Araneae</taxon>
        <taxon>Araneomorphae</taxon>
        <taxon>Entelegynae</taxon>
        <taxon>Araneoidea</taxon>
        <taxon>Linyphiidae</taxon>
        <taxon>Erigoninae</taxon>
        <taxon>Oedothorax</taxon>
    </lineage>
</organism>